<dbReference type="AlphaFoldDB" id="A0A7C9VH91"/>
<proteinExistence type="predicted"/>
<evidence type="ECO:0000256" key="1">
    <source>
        <dbReference type="SAM" id="MobiDB-lite"/>
    </source>
</evidence>
<protein>
    <submittedName>
        <fullName evidence="2">Uncharacterized protein</fullName>
    </submittedName>
</protein>
<sequence length="644" mass="66025">ASASSLERVGSLVSPFAPALAERLAAVPKEPGSAVMLVAATLGKAKDRSGRTDGEAVLNLEAPQLKGTITLKGSPNIDLARGLDLAALRGSPFNLETSLTAKQTATIVASLGLDRIISPGDGPAQFESSVAGVWGSPLQLKAKLTGAGVDGDIQGTSNPWADPSTAALTVAVRRADLAALLDLQPGSMPASGVSLSSRVGVAGNIFTFDDLDTTVDGSRIRGRLVLTRGDEIGVDGELGLDTLDLAAVTGVAFGAVGRDASAPLGRGWLRGWRGRLAFQALSGVLPGGGELRPVSGAIKGDGQSLVLENVKASIGGGEAVIDLDARQASQGTGQGTSFNARVQLTGVDGAALRYRGLAVPEGKVALQMTLAGQGRSAAGLTGALSGAGTLTLTDARIPGLDPRAFEVAVRASDGGQATDDLKLKEIVEPVLAAGALKVPSAQIPFTIKDGRLRIEAATLGAARARVTIAGGYDLLADQADIRAVMSPVTTRPIQGRPEIRVDLNGSPDRLARAVDVAALSSWLGMRAIDRETRRLDQLERGVGPGLEPDELWEEELPKAEPIPPSEVKIPSRDPRRKNSGTKAASPRQPAAPPVAVQPVPQPAPAPSGGPLVQPLPPPIDIKPAPGAMRLPKQRPATQPPAGTF</sequence>
<dbReference type="GO" id="GO:0090313">
    <property type="term" value="P:regulation of protein targeting to membrane"/>
    <property type="evidence" value="ECO:0007669"/>
    <property type="project" value="TreeGrafter"/>
</dbReference>
<feature type="non-terminal residue" evidence="2">
    <location>
        <position position="1"/>
    </location>
</feature>
<feature type="region of interest" description="Disordered" evidence="1">
    <location>
        <begin position="539"/>
        <end position="644"/>
    </location>
</feature>
<dbReference type="InterPro" id="IPR052894">
    <property type="entry name" value="AsmA-related"/>
</dbReference>
<organism evidence="2 3">
    <name type="scientific">Candidatus Afipia apatlaquensis</name>
    <dbReference type="NCBI Taxonomy" id="2712852"/>
    <lineage>
        <taxon>Bacteria</taxon>
        <taxon>Pseudomonadati</taxon>
        <taxon>Pseudomonadota</taxon>
        <taxon>Alphaproteobacteria</taxon>
        <taxon>Hyphomicrobiales</taxon>
        <taxon>Nitrobacteraceae</taxon>
        <taxon>Afipia</taxon>
    </lineage>
</organism>
<dbReference type="PANTHER" id="PTHR30441:SF4">
    <property type="entry name" value="PROTEIN ASMA"/>
    <property type="match status" value="1"/>
</dbReference>
<name>A0A7C9VH91_9BRAD</name>
<dbReference type="PANTHER" id="PTHR30441">
    <property type="entry name" value="DUF748 DOMAIN-CONTAINING PROTEIN"/>
    <property type="match status" value="1"/>
</dbReference>
<dbReference type="Proteomes" id="UP000480266">
    <property type="component" value="Unassembled WGS sequence"/>
</dbReference>
<dbReference type="EMBL" id="JAAMRR010000016">
    <property type="protein sequence ID" value="NGX93732.1"/>
    <property type="molecule type" value="Genomic_DNA"/>
</dbReference>
<feature type="compositionally biased region" description="Low complexity" evidence="1">
    <location>
        <begin position="583"/>
        <end position="598"/>
    </location>
</feature>
<accession>A0A7C9VH91</accession>
<reference evidence="2" key="1">
    <citation type="submission" date="2020-02" db="EMBL/GenBank/DDBJ databases">
        <title>Draft genome sequence of Candidatus Afipia apatlaquensis IBT-C3, a potential strain for decolorization of textile dyes.</title>
        <authorList>
            <person name="Sanchez-Reyes A."/>
            <person name="Breton-Deval L."/>
            <person name="Mangelson H."/>
            <person name="Sanchez-Flores A."/>
        </authorList>
    </citation>
    <scope>NUCLEOTIDE SEQUENCE [LARGE SCALE GENOMIC DNA]</scope>
    <source>
        <strain evidence="2">IBT-C3</strain>
    </source>
</reference>
<feature type="compositionally biased region" description="Pro residues" evidence="1">
    <location>
        <begin position="599"/>
        <end position="620"/>
    </location>
</feature>
<keyword evidence="3" id="KW-1185">Reference proteome</keyword>
<dbReference type="GO" id="GO:0005886">
    <property type="term" value="C:plasma membrane"/>
    <property type="evidence" value="ECO:0007669"/>
    <property type="project" value="TreeGrafter"/>
</dbReference>
<evidence type="ECO:0000313" key="2">
    <source>
        <dbReference type="EMBL" id="NGX93732.1"/>
    </source>
</evidence>
<comment type="caution">
    <text evidence="2">The sequence shown here is derived from an EMBL/GenBank/DDBJ whole genome shotgun (WGS) entry which is preliminary data.</text>
</comment>
<gene>
    <name evidence="2" type="ORF">G4V63_00310</name>
</gene>
<evidence type="ECO:0000313" key="3">
    <source>
        <dbReference type="Proteomes" id="UP000480266"/>
    </source>
</evidence>